<dbReference type="Proteomes" id="UP000285310">
    <property type="component" value="Unassembled WGS sequence"/>
</dbReference>
<reference evidence="1 2" key="1">
    <citation type="submission" date="2013-10" db="EMBL/GenBank/DDBJ databases">
        <title>Salinisphaera japonica YTM-1 Genome Sequencing.</title>
        <authorList>
            <person name="Lai Q."/>
            <person name="Li C."/>
            <person name="Shao Z."/>
        </authorList>
    </citation>
    <scope>NUCLEOTIDE SEQUENCE [LARGE SCALE GENOMIC DNA]</scope>
    <source>
        <strain evidence="1 2">YTM-1</strain>
    </source>
</reference>
<organism evidence="1 2">
    <name type="scientific">Salinisphaera japonica YTM-1</name>
    <dbReference type="NCBI Taxonomy" id="1209778"/>
    <lineage>
        <taxon>Bacteria</taxon>
        <taxon>Pseudomonadati</taxon>
        <taxon>Pseudomonadota</taxon>
        <taxon>Gammaproteobacteria</taxon>
        <taxon>Salinisphaerales</taxon>
        <taxon>Salinisphaeraceae</taxon>
        <taxon>Salinisphaera</taxon>
    </lineage>
</organism>
<proteinExistence type="predicted"/>
<dbReference type="InParanoid" id="A0A423PF18"/>
<gene>
    <name evidence="1" type="ORF">SAJA_14615</name>
</gene>
<comment type="caution">
    <text evidence="1">The sequence shown here is derived from an EMBL/GenBank/DDBJ whole genome shotgun (WGS) entry which is preliminary data.</text>
</comment>
<dbReference type="EMBL" id="AYKG01000068">
    <property type="protein sequence ID" value="ROO24155.1"/>
    <property type="molecule type" value="Genomic_DNA"/>
</dbReference>
<dbReference type="AlphaFoldDB" id="A0A423PF18"/>
<evidence type="ECO:0000313" key="2">
    <source>
        <dbReference type="Proteomes" id="UP000285310"/>
    </source>
</evidence>
<sequence>MQFTMRGIISKIFKAHRSAPPGVVISETDIDAVLNHLRRLPYRTATPASWDRQRLLLLIRECIGKKPVIGQFNEIAPGVFAVIKPMGVDLTNYHDSHGRYQVWLMIRSWGTDLARITDL</sequence>
<protein>
    <submittedName>
        <fullName evidence="1">Uncharacterized protein</fullName>
    </submittedName>
</protein>
<keyword evidence="2" id="KW-1185">Reference proteome</keyword>
<evidence type="ECO:0000313" key="1">
    <source>
        <dbReference type="EMBL" id="ROO24155.1"/>
    </source>
</evidence>
<accession>A0A423PF18</accession>
<name>A0A423PF18_9GAMM</name>